<comment type="caution">
    <text evidence="2">The sequence shown here is derived from an EMBL/GenBank/DDBJ whole genome shotgun (WGS) entry which is preliminary data.</text>
</comment>
<protein>
    <recommendedName>
        <fullName evidence="4">Large polyvalent protein associated domain-containing protein</fullName>
    </recommendedName>
</protein>
<dbReference type="AlphaFoldDB" id="A0A937CX86"/>
<name>A0A937CX86_9BURK</name>
<proteinExistence type="predicted"/>
<accession>A0A937CX86</accession>
<dbReference type="Proteomes" id="UP000599109">
    <property type="component" value="Unassembled WGS sequence"/>
</dbReference>
<feature type="region of interest" description="Disordered" evidence="1">
    <location>
        <begin position="161"/>
        <end position="210"/>
    </location>
</feature>
<reference evidence="2 3" key="1">
    <citation type="journal article" date="2017" name="Int. J. Syst. Evol. Microbiol.">
        <title>Ramlibacter monticola sp. nov., isolated from forest soil.</title>
        <authorList>
            <person name="Chaudhary D.K."/>
            <person name="Kim J."/>
        </authorList>
    </citation>
    <scope>NUCLEOTIDE SEQUENCE [LARGE SCALE GENOMIC DNA]</scope>
    <source>
        <strain evidence="2 3">KACC 19175</strain>
    </source>
</reference>
<evidence type="ECO:0008006" key="4">
    <source>
        <dbReference type="Google" id="ProtNLM"/>
    </source>
</evidence>
<evidence type="ECO:0000313" key="2">
    <source>
        <dbReference type="EMBL" id="MBL0394307.1"/>
    </source>
</evidence>
<keyword evidence="3" id="KW-1185">Reference proteome</keyword>
<dbReference type="RefSeq" id="WP_201676984.1">
    <property type="nucleotide sequence ID" value="NZ_JAEQNE010000008.1"/>
</dbReference>
<organism evidence="2 3">
    <name type="scientific">Ramlibacter monticola</name>
    <dbReference type="NCBI Taxonomy" id="1926872"/>
    <lineage>
        <taxon>Bacteria</taxon>
        <taxon>Pseudomonadati</taxon>
        <taxon>Pseudomonadota</taxon>
        <taxon>Betaproteobacteria</taxon>
        <taxon>Burkholderiales</taxon>
        <taxon>Comamonadaceae</taxon>
        <taxon>Ramlibacter</taxon>
    </lineage>
</organism>
<evidence type="ECO:0000256" key="1">
    <source>
        <dbReference type="SAM" id="MobiDB-lite"/>
    </source>
</evidence>
<evidence type="ECO:0000313" key="3">
    <source>
        <dbReference type="Proteomes" id="UP000599109"/>
    </source>
</evidence>
<gene>
    <name evidence="2" type="ORF">JJ685_24420</name>
</gene>
<dbReference type="EMBL" id="JAEQNE010000008">
    <property type="protein sequence ID" value="MBL0394307.1"/>
    <property type="molecule type" value="Genomic_DNA"/>
</dbReference>
<sequence>MAKLSDLIRQFGRESLGYLDTAATIGGNMAWQPVSGLAGLAQLARTGSLDEAVDTINRSNALAAPRTAEGALNVEKIGQAIDLLIDPLKRATDVVGEESPLAGAALAAIGNVVDPAKGAGRAARGAKRAAKAAEEVVAALPSKVPAKAAAEPAKVPVMAGGEDPVASSLKKNAKAPRKAREEPVEQMVEEVEPDTPRVNRDAPYAYEGGVLPPINDRVKPKVTARGPDLGTPAGDAAFRAKYGREPLYAMDEATRVKHFGDAWKESPEVWMSDPVTRETLMIPGGLEGDLTLADSAKISAQGIDYNRLNKKLAQAIHEKLVRSVDPGPDMPDIERFGRLKFGITSGNAPITKNLIEYAQMRPRSTAEISDWARYSPVGYDQKLPKDYKNEMNRAINEAYGVQASARGGTGTANTANRQYVSDLAKMYEEDPSFFVKKATETEPQFVERLMNQVRGLGPKTGSLGFAMLDPQNTNISAIDRHIADITRSAVSKDPLTAPIYDRRMLDALNAELNKSAEAKTLPTARKRVDERVATMTAKQKQKLGGTAQEIEANKFRDIVSTPESFTYRTKPPAGFVQGPYSQLVNREVPPHLLGLPFYEPKQAQVIGPLYEAALRNIQAGGNKLGLGGFSAQWFPWDYQRSRAEPHAALNKLAGTSPRLTPEEYAMARDTFAQAGGFNTRKDPATGRLTPFKPNLENWRKYQYGQATPALLGGTALATGAGLAAANDEDVQDLLRRMFGGQQ</sequence>